<dbReference type="EMBL" id="BKBQ01000013">
    <property type="protein sequence ID" value="GEQ54199.1"/>
    <property type="molecule type" value="Genomic_DNA"/>
</dbReference>
<gene>
    <name evidence="2" type="ORF">TK11N_09950</name>
    <name evidence="3" type="ORF">TK2N_10430</name>
</gene>
<keyword evidence="1" id="KW-0812">Transmembrane</keyword>
<dbReference type="AlphaFoldDB" id="A0AAN4RKH7"/>
<feature type="transmembrane region" description="Helical" evidence="1">
    <location>
        <begin position="34"/>
        <end position="55"/>
    </location>
</feature>
<evidence type="ECO:0000313" key="2">
    <source>
        <dbReference type="EMBL" id="GEQ49143.1"/>
    </source>
</evidence>
<evidence type="ECO:0000313" key="4">
    <source>
        <dbReference type="Proteomes" id="UP000886597"/>
    </source>
</evidence>
<name>A0AAN4RKH7_9ENTE</name>
<organism evidence="3 4">
    <name type="scientific">Tetragenococcus koreensis</name>
    <dbReference type="NCBI Taxonomy" id="290335"/>
    <lineage>
        <taxon>Bacteria</taxon>
        <taxon>Bacillati</taxon>
        <taxon>Bacillota</taxon>
        <taxon>Bacilli</taxon>
        <taxon>Lactobacillales</taxon>
        <taxon>Enterococcaceae</taxon>
        <taxon>Tetragenococcus</taxon>
    </lineage>
</organism>
<keyword evidence="1" id="KW-0472">Membrane</keyword>
<proteinExistence type="predicted"/>
<keyword evidence="1" id="KW-1133">Transmembrane helix</keyword>
<dbReference type="Proteomes" id="UP000886607">
    <property type="component" value="Unassembled WGS sequence"/>
</dbReference>
<keyword evidence="5" id="KW-1185">Reference proteome</keyword>
<protein>
    <submittedName>
        <fullName evidence="3">Uncharacterized protein</fullName>
    </submittedName>
</protein>
<dbReference type="Proteomes" id="UP000886597">
    <property type="component" value="Unassembled WGS sequence"/>
</dbReference>
<reference evidence="3" key="2">
    <citation type="journal article" date="2020" name="Int. Dairy J.">
        <title>Lactic acid bacterial diversity in Brie cheese focusing on salt concentration and pH of isolation medium and characterisation of halophilic and alkaliphilic lactic acid bacterial isolates.</title>
        <authorList>
            <person name="Unno R."/>
            <person name="Matsutani M."/>
            <person name="Suzuki T."/>
            <person name="Kodama K."/>
            <person name="Matsushita H."/>
            <person name="Yamasato K."/>
            <person name="Koizumi Y."/>
            <person name="Ishikawa M."/>
        </authorList>
    </citation>
    <scope>NUCLEOTIDE SEQUENCE</scope>
    <source>
        <strain evidence="3">7C1</strain>
        <strain evidence="2">8C4</strain>
    </source>
</reference>
<dbReference type="EMBL" id="BKBO01000012">
    <property type="protein sequence ID" value="GEQ49143.1"/>
    <property type="molecule type" value="Genomic_DNA"/>
</dbReference>
<evidence type="ECO:0000313" key="5">
    <source>
        <dbReference type="Proteomes" id="UP000886607"/>
    </source>
</evidence>
<comment type="caution">
    <text evidence="3">The sequence shown here is derived from an EMBL/GenBank/DDBJ whole genome shotgun (WGS) entry which is preliminary data.</text>
</comment>
<evidence type="ECO:0000256" key="1">
    <source>
        <dbReference type="SAM" id="Phobius"/>
    </source>
</evidence>
<evidence type="ECO:0000313" key="3">
    <source>
        <dbReference type="EMBL" id="GEQ54199.1"/>
    </source>
</evidence>
<accession>A0AAN4RKH7</accession>
<reference evidence="3" key="1">
    <citation type="submission" date="2019-08" db="EMBL/GenBank/DDBJ databases">
        <authorList>
            <person name="Ishikawa M."/>
            <person name="Suzuki T."/>
            <person name="Matsutani M."/>
        </authorList>
    </citation>
    <scope>NUCLEOTIDE SEQUENCE</scope>
    <source>
        <strain evidence="3">7C1</strain>
        <strain evidence="2">8C4</strain>
    </source>
</reference>
<sequence length="77" mass="8928">MIYSKFYEILTNTTAIGNTVRLQVNNYNMIYVRLSLRIIILLSMTIFSNLAHFLLNFESLHNNRSQLVTGVKSFIAK</sequence>